<evidence type="ECO:0000313" key="1">
    <source>
        <dbReference type="EMBL" id="SHM07864.1"/>
    </source>
</evidence>
<name>A0A1M7FUV6_9FLAO</name>
<protein>
    <submittedName>
        <fullName evidence="1">HmuY protein</fullName>
    </submittedName>
</protein>
<dbReference type="STRING" id="1302687.SAMN05444267_103351"/>
<reference evidence="2" key="1">
    <citation type="submission" date="2016-11" db="EMBL/GenBank/DDBJ databases">
        <authorList>
            <person name="Varghese N."/>
            <person name="Submissions S."/>
        </authorList>
    </citation>
    <scope>NUCLEOTIDE SEQUENCE [LARGE SCALE GENOMIC DNA]</scope>
    <source>
        <strain evidence="2">DSM 26899</strain>
    </source>
</reference>
<dbReference type="Proteomes" id="UP000184364">
    <property type="component" value="Unassembled WGS sequence"/>
</dbReference>
<organism evidence="1 2">
    <name type="scientific">Chryseobacterium polytrichastri</name>
    <dbReference type="NCBI Taxonomy" id="1302687"/>
    <lineage>
        <taxon>Bacteria</taxon>
        <taxon>Pseudomonadati</taxon>
        <taxon>Bacteroidota</taxon>
        <taxon>Flavobacteriia</taxon>
        <taxon>Flavobacteriales</taxon>
        <taxon>Weeksellaceae</taxon>
        <taxon>Chryseobacterium group</taxon>
        <taxon>Chryseobacterium</taxon>
    </lineage>
</organism>
<dbReference type="InterPro" id="IPR025921">
    <property type="entry name" value="HmuY"/>
</dbReference>
<accession>A0A1M7FUV6</accession>
<proteinExistence type="predicted"/>
<sequence>MKKILFYLVIGISFISQSCINDNDDPVPFTASEGTVVDADVKGPTQPDQVWIDLSDVDQTGQPKQTLTKRTDWDLAFYSGNEFKVVLNSSIMMAAGKISNVTDINAVTSANVASLQSLVQVANFNPNNTIYVDDVNGNYPSGYTAIGEVKANDSENAIYLLNMGKDIFTGNVAVGSVATGGDSRGWMKVQVIRQGDAYKVKYGELNATGTNIKEVVINKNTAYNYTFLSLKSGNKVSIQPEKNKWDICFTVFTNTIEGAGSYIYADFVTTNNLGSVSAYEVKTSTGSAVDAFNKFKSVDVDQSKFTHNDQRVIGSNWREVGPSGYQVKGDVFYVIKDSAGDYYKLKFTRLTNNEGVRGYPKFQYSRL</sequence>
<dbReference type="OrthoDB" id="1091850at2"/>
<dbReference type="AlphaFoldDB" id="A0A1M7FUV6"/>
<dbReference type="EMBL" id="FRAV01000033">
    <property type="protein sequence ID" value="SHM07864.1"/>
    <property type="molecule type" value="Genomic_DNA"/>
</dbReference>
<dbReference type="Pfam" id="PF14064">
    <property type="entry name" value="HmuY"/>
    <property type="match status" value="2"/>
</dbReference>
<gene>
    <name evidence="1" type="ORF">SAMN05444267_103351</name>
</gene>
<dbReference type="CDD" id="cd12105">
    <property type="entry name" value="HmuY"/>
    <property type="match status" value="1"/>
</dbReference>
<evidence type="ECO:0000313" key="2">
    <source>
        <dbReference type="Proteomes" id="UP000184364"/>
    </source>
</evidence>
<keyword evidence="2" id="KW-1185">Reference proteome</keyword>
<dbReference type="RefSeq" id="WP_073295743.1">
    <property type="nucleotide sequence ID" value="NZ_FRAV01000033.1"/>
</dbReference>
<dbReference type="PROSITE" id="PS51257">
    <property type="entry name" value="PROKAR_LIPOPROTEIN"/>
    <property type="match status" value="1"/>
</dbReference>